<reference evidence="1 3" key="1">
    <citation type="journal article" date="2018" name="MBio">
        <title>Comparative Genomics Reveals the Core Gene Toolbox for the Fungus-Insect Symbiosis.</title>
        <authorList>
            <person name="Wang Y."/>
            <person name="Stata M."/>
            <person name="Wang W."/>
            <person name="Stajich J.E."/>
            <person name="White M.M."/>
            <person name="Moncalvo J.M."/>
        </authorList>
    </citation>
    <scope>NUCLEOTIDE SEQUENCE [LARGE SCALE GENOMIC DNA]</scope>
    <source>
        <strain evidence="1 3">AUS-126-30</strain>
    </source>
</reference>
<proteinExistence type="predicted"/>
<dbReference type="AlphaFoldDB" id="A0A2U1IUN0"/>
<organism evidence="1 3">
    <name type="scientific">Smittium angustum</name>
    <dbReference type="NCBI Taxonomy" id="133377"/>
    <lineage>
        <taxon>Eukaryota</taxon>
        <taxon>Fungi</taxon>
        <taxon>Fungi incertae sedis</taxon>
        <taxon>Zoopagomycota</taxon>
        <taxon>Kickxellomycotina</taxon>
        <taxon>Harpellomycetes</taxon>
        <taxon>Harpellales</taxon>
        <taxon>Legeriomycetaceae</taxon>
        <taxon>Smittium</taxon>
    </lineage>
</organism>
<evidence type="ECO:0000313" key="1">
    <source>
        <dbReference type="EMBL" id="PVZ96500.1"/>
    </source>
</evidence>
<sequence length="75" mass="8418">MDIANFTNKVLDQGILEFIGPFGLTNLFKNTALRAAYYDSDEYLNSIETKQKSESNNVLLGIDNEVIGITFKNLI</sequence>
<evidence type="ECO:0000313" key="3">
    <source>
        <dbReference type="Proteomes" id="UP000245591"/>
    </source>
</evidence>
<keyword evidence="3" id="KW-1185">Reference proteome</keyword>
<dbReference type="EMBL" id="MBFU01001271">
    <property type="protein sequence ID" value="PVZ96509.1"/>
    <property type="molecule type" value="Genomic_DNA"/>
</dbReference>
<gene>
    <name evidence="1" type="ORF">BB558_007587</name>
    <name evidence="2" type="ORF">BB558_007608</name>
</gene>
<dbReference type="Proteomes" id="UP000245591">
    <property type="component" value="Unassembled WGS sequence"/>
</dbReference>
<dbReference type="EMBL" id="MBFU01001271">
    <property type="protein sequence ID" value="PVZ96500.1"/>
    <property type="molecule type" value="Genomic_DNA"/>
</dbReference>
<protein>
    <submittedName>
        <fullName evidence="1">Uncharacterized protein</fullName>
    </submittedName>
</protein>
<comment type="caution">
    <text evidence="1">The sequence shown here is derived from an EMBL/GenBank/DDBJ whole genome shotgun (WGS) entry which is preliminary data.</text>
</comment>
<name>A0A2U1IUN0_SMIAN</name>
<evidence type="ECO:0000313" key="2">
    <source>
        <dbReference type="EMBL" id="PVZ96509.1"/>
    </source>
</evidence>
<accession>A0A2U1IUN0</accession>